<evidence type="ECO:0000259" key="7">
    <source>
        <dbReference type="PROSITE" id="PS50263"/>
    </source>
</evidence>
<dbReference type="GO" id="GO:0047708">
    <property type="term" value="F:biotinidase activity"/>
    <property type="evidence" value="ECO:0007669"/>
    <property type="project" value="UniProtKB-EC"/>
</dbReference>
<proteinExistence type="inferred from homology"/>
<evidence type="ECO:0000256" key="3">
    <source>
        <dbReference type="ARBA" id="ARBA00039012"/>
    </source>
</evidence>
<accession>A0A3Q0SUM6</accession>
<dbReference type="InterPro" id="IPR036526">
    <property type="entry name" value="C-N_Hydrolase_sf"/>
</dbReference>
<dbReference type="Ensembl" id="ENSACIT00000027140.1">
    <property type="protein sequence ID" value="ENSACIP00000026447.1"/>
    <property type="gene ID" value="ENSACIG00000020494.1"/>
</dbReference>
<dbReference type="PANTHER" id="PTHR10609">
    <property type="entry name" value="BIOTINIDASE-RELATED"/>
    <property type="match status" value="1"/>
</dbReference>
<dbReference type="Proteomes" id="UP000261340">
    <property type="component" value="Unplaced"/>
</dbReference>
<evidence type="ECO:0000256" key="2">
    <source>
        <dbReference type="ARBA" id="ARBA00037073"/>
    </source>
</evidence>
<dbReference type="InterPro" id="IPR003010">
    <property type="entry name" value="C-N_Hydrolase"/>
</dbReference>
<evidence type="ECO:0000313" key="9">
    <source>
        <dbReference type="Proteomes" id="UP000261340"/>
    </source>
</evidence>
<comment type="catalytic activity">
    <reaction evidence="5">
        <text>biocytin + H2O = biotin + L-lysine</text>
        <dbReference type="Rhea" id="RHEA:77171"/>
        <dbReference type="ChEBI" id="CHEBI:15377"/>
        <dbReference type="ChEBI" id="CHEBI:32551"/>
        <dbReference type="ChEBI" id="CHEBI:57586"/>
        <dbReference type="ChEBI" id="CHEBI:195545"/>
        <dbReference type="EC" id="3.5.1.12"/>
    </reaction>
</comment>
<feature type="domain" description="CN hydrolase" evidence="7">
    <location>
        <begin position="35"/>
        <end position="176"/>
    </location>
</feature>
<dbReference type="AlphaFoldDB" id="A0A3Q0SUM6"/>
<comment type="function">
    <text evidence="2">Catalytic release of biotin from biocytin, the product of biotin-dependent carboxylases degradation.</text>
</comment>
<sequence>MLLFVTVFVSVFVVSVTGDHTADLSYIAAVYEHKIILNPDPRVPVSRLKALQHMQKNLDIYEEQAARAAQQGAQILVFPEDGIHGYNFTRSSIAGYLETIPDPQQESWNPCMEPGRYNNTEVLQRLSCMARRNNIYLVANMPDLQPSTKTVQLLLIFSILLHQPFHSKHQICSVLS</sequence>
<evidence type="ECO:0000256" key="4">
    <source>
        <dbReference type="ARBA" id="ARBA00039680"/>
    </source>
</evidence>
<dbReference type="PANTHER" id="PTHR10609:SF14">
    <property type="entry name" value="BIOTINIDASE"/>
    <property type="match status" value="1"/>
</dbReference>
<dbReference type="PROSITE" id="PS50263">
    <property type="entry name" value="CN_HYDROLASE"/>
    <property type="match status" value="1"/>
</dbReference>
<protein>
    <recommendedName>
        <fullName evidence="4">Biotinidase</fullName>
        <ecNumber evidence="3">3.5.1.12</ecNumber>
    </recommendedName>
</protein>
<comment type="similarity">
    <text evidence="1">Belongs to the carbon-nitrogen hydrolase superfamily. BTD/VNN family.</text>
</comment>
<feature type="chain" id="PRO_5018624738" description="Biotinidase" evidence="6">
    <location>
        <begin position="19"/>
        <end position="176"/>
    </location>
</feature>
<evidence type="ECO:0000256" key="5">
    <source>
        <dbReference type="ARBA" id="ARBA00043697"/>
    </source>
</evidence>
<evidence type="ECO:0000313" key="8">
    <source>
        <dbReference type="Ensembl" id="ENSACIP00000026447.1"/>
    </source>
</evidence>
<reference evidence="8" key="1">
    <citation type="submission" date="2025-08" db="UniProtKB">
        <authorList>
            <consortium name="Ensembl"/>
        </authorList>
    </citation>
    <scope>IDENTIFICATION</scope>
</reference>
<organism evidence="8 9">
    <name type="scientific">Amphilophus citrinellus</name>
    <name type="common">Midas cichlid</name>
    <name type="synonym">Cichlasoma citrinellum</name>
    <dbReference type="NCBI Taxonomy" id="61819"/>
    <lineage>
        <taxon>Eukaryota</taxon>
        <taxon>Metazoa</taxon>
        <taxon>Chordata</taxon>
        <taxon>Craniata</taxon>
        <taxon>Vertebrata</taxon>
        <taxon>Euteleostomi</taxon>
        <taxon>Actinopterygii</taxon>
        <taxon>Neopterygii</taxon>
        <taxon>Teleostei</taxon>
        <taxon>Neoteleostei</taxon>
        <taxon>Acanthomorphata</taxon>
        <taxon>Ovalentaria</taxon>
        <taxon>Cichlomorphae</taxon>
        <taxon>Cichliformes</taxon>
        <taxon>Cichlidae</taxon>
        <taxon>New World cichlids</taxon>
        <taxon>Cichlasomatinae</taxon>
        <taxon>Heroini</taxon>
        <taxon>Amphilophus</taxon>
    </lineage>
</organism>
<name>A0A3Q0SUM6_AMPCI</name>
<dbReference type="Gene3D" id="3.60.110.10">
    <property type="entry name" value="Carbon-nitrogen hydrolase"/>
    <property type="match status" value="1"/>
</dbReference>
<keyword evidence="6" id="KW-0732">Signal</keyword>
<reference evidence="8" key="2">
    <citation type="submission" date="2025-09" db="UniProtKB">
        <authorList>
            <consortium name="Ensembl"/>
        </authorList>
    </citation>
    <scope>IDENTIFICATION</scope>
</reference>
<dbReference type="Pfam" id="PF00795">
    <property type="entry name" value="CN_hydrolase"/>
    <property type="match status" value="1"/>
</dbReference>
<dbReference type="EC" id="3.5.1.12" evidence="3"/>
<keyword evidence="9" id="KW-1185">Reference proteome</keyword>
<dbReference type="GeneTree" id="ENSGT00390000013823"/>
<dbReference type="SUPFAM" id="SSF56317">
    <property type="entry name" value="Carbon-nitrogen hydrolase"/>
    <property type="match status" value="1"/>
</dbReference>
<evidence type="ECO:0000256" key="6">
    <source>
        <dbReference type="SAM" id="SignalP"/>
    </source>
</evidence>
<evidence type="ECO:0000256" key="1">
    <source>
        <dbReference type="ARBA" id="ARBA00008225"/>
    </source>
</evidence>
<feature type="signal peptide" evidence="6">
    <location>
        <begin position="1"/>
        <end position="18"/>
    </location>
</feature>
<dbReference type="InterPro" id="IPR040154">
    <property type="entry name" value="Biotinidase/VNN"/>
</dbReference>